<organism evidence="2">
    <name type="scientific">bioreactor metagenome</name>
    <dbReference type="NCBI Taxonomy" id="1076179"/>
    <lineage>
        <taxon>unclassified sequences</taxon>
        <taxon>metagenomes</taxon>
        <taxon>ecological metagenomes</taxon>
    </lineage>
</organism>
<dbReference type="SUPFAM" id="SSF109604">
    <property type="entry name" value="HD-domain/PDEase-like"/>
    <property type="match status" value="1"/>
</dbReference>
<dbReference type="InterPro" id="IPR052020">
    <property type="entry name" value="Cyclic_di-GMP/3'3'-cGAMP_PDE"/>
</dbReference>
<dbReference type="PANTHER" id="PTHR45228:SF1">
    <property type="entry name" value="CYCLIC DI-GMP PHOSPHODIESTERASE TM_0186"/>
    <property type="match status" value="1"/>
</dbReference>
<dbReference type="InterPro" id="IPR037522">
    <property type="entry name" value="HD_GYP_dom"/>
</dbReference>
<protein>
    <submittedName>
        <fullName evidence="2">Cyclic di-GMP phosphodiesterase</fullName>
        <ecNumber evidence="2">3.1.4.-</ecNumber>
    </submittedName>
</protein>
<reference evidence="2" key="1">
    <citation type="submission" date="2019-08" db="EMBL/GenBank/DDBJ databases">
        <authorList>
            <person name="Kucharzyk K."/>
            <person name="Murdoch R.W."/>
            <person name="Higgins S."/>
            <person name="Loffler F."/>
        </authorList>
    </citation>
    <scope>NUCLEOTIDE SEQUENCE</scope>
</reference>
<dbReference type="EC" id="3.1.4.-" evidence="2"/>
<keyword evidence="2" id="KW-0378">Hydrolase</keyword>
<dbReference type="Pfam" id="PF13487">
    <property type="entry name" value="HD_5"/>
    <property type="match status" value="1"/>
</dbReference>
<dbReference type="PROSITE" id="PS51832">
    <property type="entry name" value="HD_GYP"/>
    <property type="match status" value="1"/>
</dbReference>
<dbReference type="Gene3D" id="1.10.3210.10">
    <property type="entry name" value="Hypothetical protein af1432"/>
    <property type="match status" value="1"/>
</dbReference>
<evidence type="ECO:0000313" key="2">
    <source>
        <dbReference type="EMBL" id="MPN57606.1"/>
    </source>
</evidence>
<evidence type="ECO:0000259" key="1">
    <source>
        <dbReference type="PROSITE" id="PS51832"/>
    </source>
</evidence>
<dbReference type="CDD" id="cd00077">
    <property type="entry name" value="HDc"/>
    <property type="match status" value="1"/>
</dbReference>
<comment type="caution">
    <text evidence="2">The sequence shown here is derived from an EMBL/GenBank/DDBJ whole genome shotgun (WGS) entry which is preliminary data.</text>
</comment>
<accession>A0A645J2D3</accession>
<proteinExistence type="predicted"/>
<feature type="domain" description="HD-GYP" evidence="1">
    <location>
        <begin position="1"/>
        <end position="158"/>
    </location>
</feature>
<dbReference type="GO" id="GO:0016787">
    <property type="term" value="F:hydrolase activity"/>
    <property type="evidence" value="ECO:0007669"/>
    <property type="project" value="UniProtKB-KW"/>
</dbReference>
<gene>
    <name evidence="2" type="ORF">SDC9_205300</name>
</gene>
<dbReference type="EMBL" id="VSSQ01129327">
    <property type="protein sequence ID" value="MPN57606.1"/>
    <property type="molecule type" value="Genomic_DNA"/>
</dbReference>
<dbReference type="AlphaFoldDB" id="A0A645J2D3"/>
<name>A0A645J2D3_9ZZZZ</name>
<dbReference type="PANTHER" id="PTHR45228">
    <property type="entry name" value="CYCLIC DI-GMP PHOSPHODIESTERASE TM_0186-RELATED"/>
    <property type="match status" value="1"/>
</dbReference>
<sequence length="158" mass="17698">MQHYCGALGKILSISNKELDEMSLFAMLHDIGKVGINDAILQKPSALTDAEWLEMRKHPEIGFRIAQNNIDLAPISEYILAHHERWDGKGYPRGLKGEEIPILARILAVVDAFDAMTNERIYSKPRSHEAAAEEILRCAGSQFDPQIAQIFVSRVLGM</sequence>
<dbReference type="InterPro" id="IPR003607">
    <property type="entry name" value="HD/PDEase_dom"/>
</dbReference>